<sequence length="206" mass="23171">MANQDLVYDITKVPDLQVEQQAIYGRVGDGGLKAVTVKVLSNRYDYDLTGLSVRFEGVKPDGTHIIDANGGTVLDPQAGVFRYVFPAQTFTAKGVYNQAFFKIMRGDQTDSTIEVRVEVAPNRVEFGINSVSYLSEYQELINKITDKEEAFEEGLVKRAKDLSDRMDTLQSRLDANDFVNRVEYGEHLEDMKKHALLDVGSYKETD</sequence>
<organism evidence="2 3">
    <name type="scientific">Pediococcus stilesii</name>
    <dbReference type="NCBI Taxonomy" id="331679"/>
    <lineage>
        <taxon>Bacteria</taxon>
        <taxon>Bacillati</taxon>
        <taxon>Bacillota</taxon>
        <taxon>Bacilli</taxon>
        <taxon>Lactobacillales</taxon>
        <taxon>Lactobacillaceae</taxon>
        <taxon>Pediococcus</taxon>
    </lineage>
</organism>
<dbReference type="AlphaFoldDB" id="A0A5R9BSG6"/>
<evidence type="ECO:0000313" key="3">
    <source>
        <dbReference type="Proteomes" id="UP000305541"/>
    </source>
</evidence>
<dbReference type="Gene3D" id="2.60.40.3350">
    <property type="match status" value="1"/>
</dbReference>
<accession>A0A5R9BSG6</accession>
<reference evidence="2 3" key="1">
    <citation type="submission" date="2019-05" db="EMBL/GenBank/DDBJ databases">
        <title>The metagenome of a microbial culture collection derived from dairy environment covers the genomic content of the human microbiome.</title>
        <authorList>
            <person name="Roder T."/>
            <person name="Wuthrich D."/>
            <person name="Sattari Z."/>
            <person name="Von Ah U."/>
            <person name="Bar C."/>
            <person name="Ronchi F."/>
            <person name="Macpherson A.J."/>
            <person name="Ganal-Vonarburg S.C."/>
            <person name="Bruggmann R."/>
            <person name="Vergeres G."/>
        </authorList>
    </citation>
    <scope>NUCLEOTIDE SEQUENCE [LARGE SCALE GENOMIC DNA]</scope>
    <source>
        <strain evidence="2 3">FAM 18815</strain>
    </source>
</reference>
<feature type="domain" description="BppU N-terminal" evidence="1">
    <location>
        <begin position="3"/>
        <end position="146"/>
    </location>
</feature>
<proteinExistence type="predicted"/>
<comment type="caution">
    <text evidence="2">The sequence shown here is derived from an EMBL/GenBank/DDBJ whole genome shotgun (WGS) entry which is preliminary data.</text>
</comment>
<evidence type="ECO:0000313" key="2">
    <source>
        <dbReference type="EMBL" id="TLQ03656.1"/>
    </source>
</evidence>
<dbReference type="EMBL" id="VBTH01000017">
    <property type="protein sequence ID" value="TLQ03656.1"/>
    <property type="molecule type" value="Genomic_DNA"/>
</dbReference>
<dbReference type="OrthoDB" id="1884875at2"/>
<protein>
    <submittedName>
        <fullName evidence="2">Phage baseplate upper protein</fullName>
    </submittedName>
</protein>
<name>A0A5R9BSG6_9LACO</name>
<evidence type="ECO:0000259" key="1">
    <source>
        <dbReference type="Pfam" id="PF10651"/>
    </source>
</evidence>
<dbReference type="RefSeq" id="WP_138474762.1">
    <property type="nucleotide sequence ID" value="NZ_VBTH01000017.1"/>
</dbReference>
<gene>
    <name evidence="2" type="ORF">FEZ51_08610</name>
</gene>
<dbReference type="Proteomes" id="UP000305541">
    <property type="component" value="Unassembled WGS sequence"/>
</dbReference>
<dbReference type="Pfam" id="PF10651">
    <property type="entry name" value="BppU_N"/>
    <property type="match status" value="1"/>
</dbReference>
<dbReference type="InterPro" id="IPR018913">
    <property type="entry name" value="BppU_N"/>
</dbReference>